<keyword evidence="2" id="KW-1185">Reference proteome</keyword>
<comment type="caution">
    <text evidence="1">The sequence shown here is derived from an EMBL/GenBank/DDBJ whole genome shotgun (WGS) entry which is preliminary data.</text>
</comment>
<dbReference type="AlphaFoldDB" id="A0A031FR67"/>
<organism evidence="1 2">
    <name type="scientific">Microbacterium oleivorans</name>
    <dbReference type="NCBI Taxonomy" id="273677"/>
    <lineage>
        <taxon>Bacteria</taxon>
        <taxon>Bacillati</taxon>
        <taxon>Actinomycetota</taxon>
        <taxon>Actinomycetes</taxon>
        <taxon>Micrococcales</taxon>
        <taxon>Microbacteriaceae</taxon>
        <taxon>Microbacterium</taxon>
    </lineage>
</organism>
<dbReference type="eggNOG" id="COG0596">
    <property type="taxonomic scope" value="Bacteria"/>
</dbReference>
<sequence>MTHHSPSGQPTVRMWTGVVRTEDRDRYADYVERTGMSAYRATPGNLGAWLLTRDLGDGRTEITTLSRWENLAVIAAFAGDDVERAVFYPEDDEFLIERDERVRHYRQA</sequence>
<dbReference type="SUPFAM" id="SSF54909">
    <property type="entry name" value="Dimeric alpha+beta barrel"/>
    <property type="match status" value="1"/>
</dbReference>
<evidence type="ECO:0000313" key="1">
    <source>
        <dbReference type="EMBL" id="EZP26787.1"/>
    </source>
</evidence>
<dbReference type="Proteomes" id="UP000024001">
    <property type="component" value="Unassembled WGS sequence"/>
</dbReference>
<proteinExistence type="predicted"/>
<name>A0A031FR67_9MICO</name>
<dbReference type="GeneID" id="91432337"/>
<reference evidence="1 2" key="1">
    <citation type="submission" date="2014-03" db="EMBL/GenBank/DDBJ databases">
        <title>Draft Genome Sequences of 13 Willow Endophytes.</title>
        <authorList>
            <person name="Gan H.Y."/>
            <person name="Gan H.M."/>
            <person name="Savka M.A."/>
            <person name="Hudson A.O."/>
        </authorList>
    </citation>
    <scope>NUCLEOTIDE SEQUENCE [LARGE SCALE GENOMIC DNA]</scope>
    <source>
        <strain evidence="1 2">RIT293</strain>
    </source>
</reference>
<dbReference type="EMBL" id="JFYO01000006">
    <property type="protein sequence ID" value="EZP26787.1"/>
    <property type="molecule type" value="Genomic_DNA"/>
</dbReference>
<dbReference type="RefSeq" id="WP_235186116.1">
    <property type="nucleotide sequence ID" value="NZ_CP031421.1"/>
</dbReference>
<gene>
    <name evidence="1" type="ORF">BW34_01988</name>
</gene>
<evidence type="ECO:0000313" key="2">
    <source>
        <dbReference type="Proteomes" id="UP000024001"/>
    </source>
</evidence>
<evidence type="ECO:0008006" key="3">
    <source>
        <dbReference type="Google" id="ProtNLM"/>
    </source>
</evidence>
<dbReference type="PATRIC" id="fig|273677.3.peg.1971"/>
<protein>
    <recommendedName>
        <fullName evidence="3">Antibiotic biosynthesis monooxygenase</fullName>
    </recommendedName>
</protein>
<accession>A0A031FR67</accession>
<dbReference type="InterPro" id="IPR011008">
    <property type="entry name" value="Dimeric_a/b-barrel"/>
</dbReference>
<dbReference type="KEGG" id="moo:BWL13_01969"/>